<dbReference type="GO" id="GO:0003908">
    <property type="term" value="F:methylated-DNA-[protein]-cysteine S-methyltransferase activity"/>
    <property type="evidence" value="ECO:0007669"/>
    <property type="project" value="UniProtKB-EC"/>
</dbReference>
<dbReference type="FunFam" id="1.10.10.10:FF:000214">
    <property type="entry name" value="Methylated-DNA--protein-cysteine methyltransferase"/>
    <property type="match status" value="1"/>
</dbReference>
<proteinExistence type="inferred from homology"/>
<comment type="catalytic activity">
    <reaction evidence="19">
        <text>a 6-O-methyl-2'-deoxyguanosine in DNA + L-cysteinyl-[protein] = S-methyl-L-cysteinyl-[protein] + a 2'-deoxyguanosine in DNA</text>
        <dbReference type="Rhea" id="RHEA:24000"/>
        <dbReference type="Rhea" id="RHEA-COMP:10131"/>
        <dbReference type="Rhea" id="RHEA-COMP:10132"/>
        <dbReference type="Rhea" id="RHEA-COMP:11367"/>
        <dbReference type="Rhea" id="RHEA-COMP:11368"/>
        <dbReference type="ChEBI" id="CHEBI:29950"/>
        <dbReference type="ChEBI" id="CHEBI:82612"/>
        <dbReference type="ChEBI" id="CHEBI:85445"/>
        <dbReference type="ChEBI" id="CHEBI:85448"/>
        <dbReference type="EC" id="2.1.1.63"/>
    </reaction>
</comment>
<evidence type="ECO:0000313" key="21">
    <source>
        <dbReference type="Ensembl" id="ENSECRP00000014592.1"/>
    </source>
</evidence>
<dbReference type="Gene3D" id="3.30.160.70">
    <property type="entry name" value="Methylated DNA-protein cysteine methyltransferase domain"/>
    <property type="match status" value="1"/>
</dbReference>
<protein>
    <recommendedName>
        <fullName evidence="7">Methylated-DNA--protein-cysteine methyltransferase</fullName>
        <ecNumber evidence="6">2.1.1.63</ecNumber>
    </recommendedName>
    <alternativeName>
        <fullName evidence="17">6-O-methylguanine-DNA methyltransferase</fullName>
    </alternativeName>
    <alternativeName>
        <fullName evidence="18">O-6-methylguanine-DNA-alkyltransferase</fullName>
    </alternativeName>
</protein>
<comment type="subcellular location">
    <subcellularLocation>
        <location evidence="4">Nucleus</location>
    </subcellularLocation>
</comment>
<evidence type="ECO:0000256" key="10">
    <source>
        <dbReference type="ARBA" id="ARBA00022679"/>
    </source>
</evidence>
<dbReference type="GO" id="GO:0003677">
    <property type="term" value="F:DNA binding"/>
    <property type="evidence" value="ECO:0007669"/>
    <property type="project" value="UniProtKB-KW"/>
</dbReference>
<comment type="similarity">
    <text evidence="5">Belongs to the MGMT family.</text>
</comment>
<accession>A0A8C4SC62</accession>
<dbReference type="PANTHER" id="PTHR46460:SF1">
    <property type="entry name" value="METHYLATED-DNA--PROTEIN-CYSTEINE METHYLTRANSFERASE"/>
    <property type="match status" value="1"/>
</dbReference>
<dbReference type="EC" id="2.1.1.63" evidence="6"/>
<dbReference type="CDD" id="cd06445">
    <property type="entry name" value="ATase"/>
    <property type="match status" value="1"/>
</dbReference>
<dbReference type="FunFam" id="3.30.160.70:FF:000001">
    <property type="entry name" value="Methylated-DNA--protein-cysteine methyltransferase"/>
    <property type="match status" value="1"/>
</dbReference>
<evidence type="ECO:0000256" key="3">
    <source>
        <dbReference type="ARBA" id="ARBA00003317"/>
    </source>
</evidence>
<reference evidence="21" key="3">
    <citation type="submission" date="2025-09" db="UniProtKB">
        <authorList>
            <consortium name="Ensembl"/>
        </authorList>
    </citation>
    <scope>IDENTIFICATION</scope>
</reference>
<evidence type="ECO:0000313" key="22">
    <source>
        <dbReference type="Proteomes" id="UP000694620"/>
    </source>
</evidence>
<keyword evidence="22" id="KW-1185">Reference proteome</keyword>
<evidence type="ECO:0000256" key="11">
    <source>
        <dbReference type="ARBA" id="ARBA00022723"/>
    </source>
</evidence>
<dbReference type="PANTHER" id="PTHR46460">
    <property type="entry name" value="METHYLATED-DNA--PROTEIN-CYSTEINE METHYLTRANSFERASE"/>
    <property type="match status" value="1"/>
</dbReference>
<evidence type="ECO:0000256" key="16">
    <source>
        <dbReference type="ARBA" id="ARBA00023242"/>
    </source>
</evidence>
<keyword evidence="9" id="KW-0489">Methyltransferase</keyword>
<keyword evidence="10" id="KW-0808">Transferase</keyword>
<dbReference type="PROSITE" id="PS00374">
    <property type="entry name" value="MGMT"/>
    <property type="match status" value="1"/>
</dbReference>
<keyword evidence="16" id="KW-0539">Nucleus</keyword>
<evidence type="ECO:0000256" key="15">
    <source>
        <dbReference type="ARBA" id="ARBA00023204"/>
    </source>
</evidence>
<evidence type="ECO:0000256" key="19">
    <source>
        <dbReference type="ARBA" id="ARBA00049348"/>
    </source>
</evidence>
<dbReference type="GO" id="GO:0046872">
    <property type="term" value="F:metal ion binding"/>
    <property type="evidence" value="ECO:0007669"/>
    <property type="project" value="UniProtKB-KW"/>
</dbReference>
<dbReference type="InterPro" id="IPR001497">
    <property type="entry name" value="MethylDNA_cys_MeTrfase_AS"/>
</dbReference>
<comment type="catalytic activity">
    <reaction evidence="1">
        <text>a 4-O-methyl-thymidine in DNA + L-cysteinyl-[protein] = a thymidine in DNA + S-methyl-L-cysteinyl-[protein]</text>
        <dbReference type="Rhea" id="RHEA:53428"/>
        <dbReference type="Rhea" id="RHEA-COMP:10131"/>
        <dbReference type="Rhea" id="RHEA-COMP:10132"/>
        <dbReference type="Rhea" id="RHEA-COMP:13555"/>
        <dbReference type="Rhea" id="RHEA-COMP:13556"/>
        <dbReference type="ChEBI" id="CHEBI:29950"/>
        <dbReference type="ChEBI" id="CHEBI:82612"/>
        <dbReference type="ChEBI" id="CHEBI:137386"/>
        <dbReference type="ChEBI" id="CHEBI:137387"/>
        <dbReference type="EC" id="2.1.1.63"/>
    </reaction>
</comment>
<keyword evidence="12" id="KW-0227">DNA damage</keyword>
<evidence type="ECO:0000256" key="9">
    <source>
        <dbReference type="ARBA" id="ARBA00022603"/>
    </source>
</evidence>
<dbReference type="AlphaFoldDB" id="A0A8C4SC62"/>
<dbReference type="Gene3D" id="1.10.10.10">
    <property type="entry name" value="Winged helix-like DNA-binding domain superfamily/Winged helix DNA-binding domain"/>
    <property type="match status" value="1"/>
</dbReference>
<keyword evidence="14" id="KW-0238">DNA-binding</keyword>
<dbReference type="InterPro" id="IPR036217">
    <property type="entry name" value="MethylDNA_cys_MeTrfase_DNAb"/>
</dbReference>
<dbReference type="InterPro" id="IPR014048">
    <property type="entry name" value="MethylDNA_cys_MeTrfase_DNA-bd"/>
</dbReference>
<evidence type="ECO:0000256" key="13">
    <source>
        <dbReference type="ARBA" id="ARBA00022833"/>
    </source>
</evidence>
<sequence length="196" mass="22281">MISVFKVLKLKIELGTFICSKSFKLFSVNVFLTNKCYHSCRTEMDPFACVVCDAQKEMKGQLKQCVDWIQAYFCEPQMVEKLPLPAFHHPIFQRASFTSRVLQTLLRDVKFGETVSYKHLAEMAGNFKAVRAVGGAMRSNPVPLLVPCHRVVLSNGLVGNYMGKKGNHIKQWLLEHERQEWGGRVSFGRIGGAWQI</sequence>
<dbReference type="GO" id="GO:0006281">
    <property type="term" value="P:DNA repair"/>
    <property type="evidence" value="ECO:0007669"/>
    <property type="project" value="UniProtKB-KW"/>
</dbReference>
<gene>
    <name evidence="21" type="primary">MGMT</name>
</gene>
<dbReference type="GeneTree" id="ENSGT00390000015799"/>
<evidence type="ECO:0000256" key="5">
    <source>
        <dbReference type="ARBA" id="ARBA00008711"/>
    </source>
</evidence>
<dbReference type="Proteomes" id="UP000694620">
    <property type="component" value="Chromosome 2"/>
</dbReference>
<name>A0A8C4SC62_ERPCA</name>
<dbReference type="GO" id="GO:0005654">
    <property type="term" value="C:nucleoplasm"/>
    <property type="evidence" value="ECO:0007669"/>
    <property type="project" value="TreeGrafter"/>
</dbReference>
<dbReference type="GO" id="GO:0032259">
    <property type="term" value="P:methylation"/>
    <property type="evidence" value="ECO:0007669"/>
    <property type="project" value="UniProtKB-KW"/>
</dbReference>
<keyword evidence="8" id="KW-0597">Phosphoprotein</keyword>
<reference evidence="21" key="1">
    <citation type="submission" date="2021-06" db="EMBL/GenBank/DDBJ databases">
        <authorList>
            <consortium name="Wellcome Sanger Institute Data Sharing"/>
        </authorList>
    </citation>
    <scope>NUCLEOTIDE SEQUENCE [LARGE SCALE GENOMIC DNA]</scope>
</reference>
<reference evidence="21" key="2">
    <citation type="submission" date="2025-08" db="UniProtKB">
        <authorList>
            <consortium name="Ensembl"/>
        </authorList>
    </citation>
    <scope>IDENTIFICATION</scope>
</reference>
<evidence type="ECO:0000256" key="14">
    <source>
        <dbReference type="ARBA" id="ARBA00023125"/>
    </source>
</evidence>
<evidence type="ECO:0000256" key="12">
    <source>
        <dbReference type="ARBA" id="ARBA00022763"/>
    </source>
</evidence>
<dbReference type="Ensembl" id="ENSECRT00000014850.1">
    <property type="protein sequence ID" value="ENSECRP00000014592.1"/>
    <property type="gene ID" value="ENSECRG00000009749.1"/>
</dbReference>
<keyword evidence="11" id="KW-0479">Metal-binding</keyword>
<dbReference type="SUPFAM" id="SSF53155">
    <property type="entry name" value="Methylated DNA-protein cysteine methyltransferase domain"/>
    <property type="match status" value="1"/>
</dbReference>
<evidence type="ECO:0000259" key="20">
    <source>
        <dbReference type="Pfam" id="PF01035"/>
    </source>
</evidence>
<evidence type="ECO:0000256" key="4">
    <source>
        <dbReference type="ARBA" id="ARBA00004123"/>
    </source>
</evidence>
<evidence type="ECO:0000256" key="7">
    <source>
        <dbReference type="ARBA" id="ARBA00015377"/>
    </source>
</evidence>
<evidence type="ECO:0000256" key="18">
    <source>
        <dbReference type="ARBA" id="ARBA00031621"/>
    </source>
</evidence>
<feature type="domain" description="Methylated-DNA-[protein]-cysteine S-methyltransferase DNA binding" evidence="20">
    <location>
        <begin position="97"/>
        <end position="178"/>
    </location>
</feature>
<dbReference type="SUPFAM" id="SSF46767">
    <property type="entry name" value="Methylated DNA-protein cysteine methyltransferase, C-terminal domain"/>
    <property type="match status" value="1"/>
</dbReference>
<evidence type="ECO:0000256" key="8">
    <source>
        <dbReference type="ARBA" id="ARBA00022553"/>
    </source>
</evidence>
<dbReference type="InterPro" id="IPR036388">
    <property type="entry name" value="WH-like_DNA-bd_sf"/>
</dbReference>
<dbReference type="Pfam" id="PF01035">
    <property type="entry name" value="DNA_binding_1"/>
    <property type="match status" value="1"/>
</dbReference>
<dbReference type="NCBIfam" id="TIGR00589">
    <property type="entry name" value="ogt"/>
    <property type="match status" value="1"/>
</dbReference>
<evidence type="ECO:0000256" key="6">
    <source>
        <dbReference type="ARBA" id="ARBA00011918"/>
    </source>
</evidence>
<evidence type="ECO:0000256" key="1">
    <source>
        <dbReference type="ARBA" id="ARBA00001286"/>
    </source>
</evidence>
<keyword evidence="13" id="KW-0862">Zinc</keyword>
<comment type="function">
    <text evidence="3">Involved in the cellular defense against the biological effects of O6-methylguanine (O6-MeG) and O4-methylthymine (O4-MeT) in DNA. Repairs the methylated nucleobase in DNA by stoichiometrically transferring the methyl group to a cysteine residue in the enzyme. This is a suicide reaction: the enzyme is irreversibly inactivated.</text>
</comment>
<organism evidence="21 22">
    <name type="scientific">Erpetoichthys calabaricus</name>
    <name type="common">Rope fish</name>
    <name type="synonym">Calamoichthys calabaricus</name>
    <dbReference type="NCBI Taxonomy" id="27687"/>
    <lineage>
        <taxon>Eukaryota</taxon>
        <taxon>Metazoa</taxon>
        <taxon>Chordata</taxon>
        <taxon>Craniata</taxon>
        <taxon>Vertebrata</taxon>
        <taxon>Euteleostomi</taxon>
        <taxon>Actinopterygii</taxon>
        <taxon>Polypteriformes</taxon>
        <taxon>Polypteridae</taxon>
        <taxon>Erpetoichthys</taxon>
    </lineage>
</organism>
<comment type="cofactor">
    <cofactor evidence="2">
        <name>Zn(2+)</name>
        <dbReference type="ChEBI" id="CHEBI:29105"/>
    </cofactor>
</comment>
<evidence type="ECO:0000256" key="2">
    <source>
        <dbReference type="ARBA" id="ARBA00001947"/>
    </source>
</evidence>
<keyword evidence="15" id="KW-0234">DNA repair</keyword>
<evidence type="ECO:0000256" key="17">
    <source>
        <dbReference type="ARBA" id="ARBA00030795"/>
    </source>
</evidence>
<dbReference type="InterPro" id="IPR036631">
    <property type="entry name" value="MGMT_N_sf"/>
</dbReference>